<feature type="domain" description="Cadherin" evidence="18">
    <location>
        <begin position="1617"/>
        <end position="1722"/>
    </location>
</feature>
<feature type="domain" description="EGF-like" evidence="17">
    <location>
        <begin position="2148"/>
        <end position="2183"/>
    </location>
</feature>
<dbReference type="PROSITE" id="PS01187">
    <property type="entry name" value="EGF_CA"/>
    <property type="match status" value="1"/>
</dbReference>
<evidence type="ECO:0000256" key="7">
    <source>
        <dbReference type="ARBA" id="ARBA00022889"/>
    </source>
</evidence>
<evidence type="ECO:0000313" key="19">
    <source>
        <dbReference type="EMBL" id="CAJ1065064.1"/>
    </source>
</evidence>
<evidence type="ECO:0000256" key="13">
    <source>
        <dbReference type="PROSITE-ProRule" id="PRU00076"/>
    </source>
</evidence>
<dbReference type="PANTHER" id="PTHR24026:SF51">
    <property type="entry name" value="PROTOCADHERIN-LIKE WING POLARITY PROTEIN STAN"/>
    <property type="match status" value="1"/>
</dbReference>
<dbReference type="GO" id="GO:0009653">
    <property type="term" value="P:anatomical structure morphogenesis"/>
    <property type="evidence" value="ECO:0007669"/>
    <property type="project" value="UniProtKB-ARBA"/>
</dbReference>
<dbReference type="Pfam" id="PF00008">
    <property type="entry name" value="EGF"/>
    <property type="match status" value="3"/>
</dbReference>
<dbReference type="FunFam" id="2.60.40.60:FF:000039">
    <property type="entry name" value="FAT atypical cadherin 3"/>
    <property type="match status" value="1"/>
</dbReference>
<dbReference type="InterPro" id="IPR002126">
    <property type="entry name" value="Cadherin-like_dom"/>
</dbReference>
<keyword evidence="8 15" id="KW-1133">Transmembrane helix</keyword>
<protein>
    <submittedName>
        <fullName evidence="19">Protocadherin Fat 4 isoform X1</fullName>
    </submittedName>
</protein>
<dbReference type="SMART" id="SM00179">
    <property type="entry name" value="EGF_CA"/>
    <property type="match status" value="4"/>
</dbReference>
<feature type="disulfide bond" evidence="13">
    <location>
        <begin position="2173"/>
        <end position="2182"/>
    </location>
</feature>
<dbReference type="SMART" id="SM00282">
    <property type="entry name" value="LamG"/>
    <property type="match status" value="2"/>
</dbReference>
<organism evidence="19 20">
    <name type="scientific">Xyrichtys novacula</name>
    <name type="common">Pearly razorfish</name>
    <name type="synonym">Hemipteronotus novacula</name>
    <dbReference type="NCBI Taxonomy" id="13765"/>
    <lineage>
        <taxon>Eukaryota</taxon>
        <taxon>Metazoa</taxon>
        <taxon>Chordata</taxon>
        <taxon>Craniata</taxon>
        <taxon>Vertebrata</taxon>
        <taxon>Euteleostomi</taxon>
        <taxon>Actinopterygii</taxon>
        <taxon>Neopterygii</taxon>
        <taxon>Teleostei</taxon>
        <taxon>Neoteleostei</taxon>
        <taxon>Acanthomorphata</taxon>
        <taxon>Eupercaria</taxon>
        <taxon>Labriformes</taxon>
        <taxon>Labridae</taxon>
        <taxon>Xyrichtys</taxon>
    </lineage>
</organism>
<dbReference type="PROSITE" id="PS00010">
    <property type="entry name" value="ASX_HYDROXYL"/>
    <property type="match status" value="3"/>
</dbReference>
<dbReference type="FunFam" id="2.60.40.60:FF:000024">
    <property type="entry name" value="FAT atypical cadherin 3"/>
    <property type="match status" value="1"/>
</dbReference>
<gene>
    <name evidence="19" type="ORF">XNOV1_A037658</name>
</gene>
<feature type="disulfide bond" evidence="13">
    <location>
        <begin position="2395"/>
        <end position="2404"/>
    </location>
</feature>
<feature type="domain" description="EGF-like" evidence="17">
    <location>
        <begin position="2369"/>
        <end position="2405"/>
    </location>
</feature>
<feature type="domain" description="Cadherin" evidence="18">
    <location>
        <begin position="268"/>
        <end position="370"/>
    </location>
</feature>
<reference evidence="19" key="1">
    <citation type="submission" date="2023-08" db="EMBL/GenBank/DDBJ databases">
        <authorList>
            <person name="Alioto T."/>
            <person name="Alioto T."/>
            <person name="Gomez Garrido J."/>
        </authorList>
    </citation>
    <scope>NUCLEOTIDE SEQUENCE</scope>
</reference>
<feature type="domain" description="Cadherin" evidence="18">
    <location>
        <begin position="1302"/>
        <end position="1406"/>
    </location>
</feature>
<dbReference type="PROSITE" id="PS50268">
    <property type="entry name" value="CADHERIN_2"/>
    <property type="match status" value="17"/>
</dbReference>
<evidence type="ECO:0000256" key="1">
    <source>
        <dbReference type="ARBA" id="ARBA00004167"/>
    </source>
</evidence>
<dbReference type="FunFam" id="2.10.25.10:FF:000109">
    <property type="entry name" value="Notch homolog 4, [Drosophila]"/>
    <property type="match status" value="1"/>
</dbReference>
<evidence type="ECO:0000259" key="18">
    <source>
        <dbReference type="PROSITE" id="PS50268"/>
    </source>
</evidence>
<feature type="domain" description="Laminin G" evidence="16">
    <location>
        <begin position="2424"/>
        <end position="2603"/>
    </location>
</feature>
<evidence type="ECO:0000256" key="15">
    <source>
        <dbReference type="SAM" id="Phobius"/>
    </source>
</evidence>
<dbReference type="Gene3D" id="2.60.120.200">
    <property type="match status" value="2"/>
</dbReference>
<dbReference type="InterPro" id="IPR001791">
    <property type="entry name" value="Laminin_G"/>
</dbReference>
<feature type="domain" description="Cadherin" evidence="18">
    <location>
        <begin position="473"/>
        <end position="577"/>
    </location>
</feature>
<dbReference type="InterPro" id="IPR018097">
    <property type="entry name" value="EGF_Ca-bd_CS"/>
</dbReference>
<feature type="domain" description="Cadherin" evidence="18">
    <location>
        <begin position="371"/>
        <end position="472"/>
    </location>
</feature>
<dbReference type="CDD" id="cd00054">
    <property type="entry name" value="EGF_CA"/>
    <property type="match status" value="4"/>
</dbReference>
<dbReference type="PROSITE" id="PS00232">
    <property type="entry name" value="CADHERIN_1"/>
    <property type="match status" value="9"/>
</dbReference>
<dbReference type="PROSITE" id="PS50026">
    <property type="entry name" value="EGF_3"/>
    <property type="match status" value="5"/>
</dbReference>
<dbReference type="InterPro" id="IPR009030">
    <property type="entry name" value="Growth_fac_rcpt_cys_sf"/>
</dbReference>
<dbReference type="EMBL" id="OY660873">
    <property type="protein sequence ID" value="CAJ1065064.1"/>
    <property type="molecule type" value="Genomic_DNA"/>
</dbReference>
<dbReference type="PANTHER" id="PTHR24026">
    <property type="entry name" value="FAT ATYPICAL CADHERIN-RELATED"/>
    <property type="match status" value="1"/>
</dbReference>
<feature type="domain" description="Cadherin" evidence="18">
    <location>
        <begin position="1511"/>
        <end position="1616"/>
    </location>
</feature>
<dbReference type="SUPFAM" id="SSF49313">
    <property type="entry name" value="Cadherin-like"/>
    <property type="match status" value="18"/>
</dbReference>
<feature type="domain" description="Cadherin" evidence="18">
    <location>
        <begin position="682"/>
        <end position="783"/>
    </location>
</feature>
<dbReference type="PRINTS" id="PR00205">
    <property type="entry name" value="CADHERIN"/>
</dbReference>
<feature type="domain" description="Cadherin" evidence="18">
    <location>
        <begin position="1721"/>
        <end position="1825"/>
    </location>
</feature>
<keyword evidence="7" id="KW-0130">Cell adhesion</keyword>
<feature type="domain" description="EGF-like" evidence="17">
    <location>
        <begin position="2110"/>
        <end position="2146"/>
    </location>
</feature>
<evidence type="ECO:0000256" key="2">
    <source>
        <dbReference type="ARBA" id="ARBA00022536"/>
    </source>
</evidence>
<dbReference type="PROSITE" id="PS50025">
    <property type="entry name" value="LAM_G_DOMAIN"/>
    <property type="match status" value="2"/>
</dbReference>
<dbReference type="FunFam" id="2.60.40.60:FF:000037">
    <property type="entry name" value="FAT atypical cadherin 1"/>
    <property type="match status" value="1"/>
</dbReference>
<feature type="domain" description="Cadherin" evidence="18">
    <location>
        <begin position="1091"/>
        <end position="1195"/>
    </location>
</feature>
<evidence type="ECO:0000256" key="10">
    <source>
        <dbReference type="ARBA" id="ARBA00023157"/>
    </source>
</evidence>
<dbReference type="FunFam" id="2.10.25.10:FF:000125">
    <property type="entry name" value="Neurogenic locus notch protein-like"/>
    <property type="match status" value="1"/>
</dbReference>
<proteinExistence type="predicted"/>
<feature type="region of interest" description="Disordered" evidence="14">
    <location>
        <begin position="33"/>
        <end position="54"/>
    </location>
</feature>
<dbReference type="FunFam" id="2.60.40.60:FF:000020">
    <property type="entry name" value="Dachsous cadherin-related 1b"/>
    <property type="match status" value="6"/>
</dbReference>
<dbReference type="Pfam" id="PF02210">
    <property type="entry name" value="Laminin_G_2"/>
    <property type="match status" value="2"/>
</dbReference>
<dbReference type="PROSITE" id="PS00022">
    <property type="entry name" value="EGF_1"/>
    <property type="match status" value="5"/>
</dbReference>
<dbReference type="SUPFAM" id="SSF49899">
    <property type="entry name" value="Concanavalin A-like lectins/glucanases"/>
    <property type="match status" value="2"/>
</dbReference>
<dbReference type="CDD" id="cd00110">
    <property type="entry name" value="LamG"/>
    <property type="match status" value="2"/>
</dbReference>
<feature type="domain" description="Cadherin" evidence="18">
    <location>
        <begin position="784"/>
        <end position="885"/>
    </location>
</feature>
<dbReference type="FunFam" id="2.60.40.60:FF:000080">
    <property type="entry name" value="FAT atypical cadherin 1"/>
    <property type="match status" value="1"/>
</dbReference>
<dbReference type="InterPro" id="IPR000152">
    <property type="entry name" value="EGF-type_Asp/Asn_hydroxyl_site"/>
</dbReference>
<evidence type="ECO:0000256" key="9">
    <source>
        <dbReference type="ARBA" id="ARBA00023136"/>
    </source>
</evidence>
<dbReference type="InterPro" id="IPR000742">
    <property type="entry name" value="EGF"/>
</dbReference>
<feature type="domain" description="EGF-like" evidence="17">
    <location>
        <begin position="2072"/>
        <end position="2108"/>
    </location>
</feature>
<evidence type="ECO:0000256" key="5">
    <source>
        <dbReference type="ARBA" id="ARBA00022737"/>
    </source>
</evidence>
<accession>A0AAV1FX25</accession>
<feature type="domain" description="EGF-like" evidence="17">
    <location>
        <begin position="2013"/>
        <end position="2070"/>
    </location>
</feature>
<feature type="domain" description="Cadherin" evidence="18">
    <location>
        <begin position="162"/>
        <end position="268"/>
    </location>
</feature>
<dbReference type="FunFam" id="2.10.25.10:FF:000066">
    <property type="entry name" value="FAT atypical cadherin 4"/>
    <property type="match status" value="1"/>
</dbReference>
<keyword evidence="20" id="KW-1185">Reference proteome</keyword>
<dbReference type="GO" id="GO:0005509">
    <property type="term" value="F:calcium ion binding"/>
    <property type="evidence" value="ECO:0007669"/>
    <property type="project" value="UniProtKB-UniRule"/>
</dbReference>
<dbReference type="GO" id="GO:0007156">
    <property type="term" value="P:homophilic cell adhesion via plasma membrane adhesion molecules"/>
    <property type="evidence" value="ECO:0007669"/>
    <property type="project" value="InterPro"/>
</dbReference>
<dbReference type="FunFam" id="2.60.40.60:FF:000106">
    <property type="entry name" value="FAT atypical cadherin 4"/>
    <property type="match status" value="1"/>
</dbReference>
<keyword evidence="10 13" id="KW-1015">Disulfide bond</keyword>
<evidence type="ECO:0000256" key="3">
    <source>
        <dbReference type="ARBA" id="ARBA00022692"/>
    </source>
</evidence>
<feature type="transmembrane region" description="Helical" evidence="15">
    <location>
        <begin position="2677"/>
        <end position="2700"/>
    </location>
</feature>
<evidence type="ECO:0000256" key="14">
    <source>
        <dbReference type="SAM" id="MobiDB-lite"/>
    </source>
</evidence>
<feature type="domain" description="Laminin G" evidence="16">
    <location>
        <begin position="2184"/>
        <end position="2373"/>
    </location>
</feature>
<evidence type="ECO:0000313" key="20">
    <source>
        <dbReference type="Proteomes" id="UP001178508"/>
    </source>
</evidence>
<dbReference type="CDD" id="cd11304">
    <property type="entry name" value="Cadherin_repeat"/>
    <property type="match status" value="16"/>
</dbReference>
<evidence type="ECO:0000256" key="6">
    <source>
        <dbReference type="ARBA" id="ARBA00022837"/>
    </source>
</evidence>
<dbReference type="Gene3D" id="2.60.40.60">
    <property type="entry name" value="Cadherins"/>
    <property type="match status" value="17"/>
</dbReference>
<evidence type="ECO:0000256" key="8">
    <source>
        <dbReference type="ARBA" id="ARBA00022989"/>
    </source>
</evidence>
<evidence type="ECO:0000256" key="4">
    <source>
        <dbReference type="ARBA" id="ARBA00022729"/>
    </source>
</evidence>
<feature type="domain" description="Cadherin" evidence="18">
    <location>
        <begin position="62"/>
        <end position="161"/>
    </location>
</feature>
<comment type="caution">
    <text evidence="13">Lacks conserved residue(s) required for the propagation of feature annotation.</text>
</comment>
<dbReference type="Gene3D" id="2.10.25.10">
    <property type="entry name" value="Laminin"/>
    <property type="match status" value="5"/>
</dbReference>
<feature type="compositionally biased region" description="Polar residues" evidence="14">
    <location>
        <begin position="33"/>
        <end position="49"/>
    </location>
</feature>
<dbReference type="SMART" id="SM00112">
    <property type="entry name" value="CA"/>
    <property type="match status" value="17"/>
</dbReference>
<keyword evidence="6 12" id="KW-0106">Calcium</keyword>
<sequence>MFTASCLNASSGNSANMKQFADLVSGQHTLSSRVSTSTDAVPEHGTSSSHPHDRWRTQMAFSKTVYSFEVKEDTAPGTVVGKVEAVFKSLTPITYSVQEDDGDNLFLLVPLSGEFLLSRRLDFEAQRFYILTVAAQQRDSQVSSVRVYFNVMDVNDNPPVFSRGTFSVSLTEGAKVGTCFLSLNVSDKDDGDNGDFKLRVVSGDDRTAFFLNSAGSLCLNTELDRETQSLYNLTVTANDCAQPESAQFTSTARVTVEVHDINDNAPLFKSAEILNIPEDAALHSVVMAVHAEDADSGSNGEVLYYLNNTLGLFSIDNRSGKIYLEEELDREQVDTLTITVTAADNGSPRMATTISLTVHIVDVNDNDPEFIQSNYSLTVREDIRRGTSLLQVQAFDQDTGKNGQVRYRLTHESPFVVDSVRGVITVMDDLDREMHPNYNLIITAEDQGDKPRSSTAAVSVTVMDVNDFVPKFTPETLTIHITEDEEDHSHLTHQVSAVDEDLGINSQLTYSIAQGNTDGLFSITPNGTFQILRSLDREEESSYFVTIIAVDSGLPSLTGTLTVHIIVDDINDNRPEFTEDIYNTIVSEDSPTGTVFAMITASDIDEGVNGEIRYSLQNFDVPFSIDETSGELFTTSVLDRETVAIYSLVVIGRDKHPSEPLSSSVLVSVLIGDVNDHWPQFMNSPYVAYVPTQMAPGSVVCAVKATDGDSEMNAELHYSLYGQSSDLFSIHPYSGTVFTSVFSLRRTEDIIVSVHVEDAGENPKFDITTISIRFQNVSQFPEMKVDVLSYHLSEDEPVGTLVAVVSAASTRAEPVSFYLASGNFEDMFHVDQLSGALTVENPLDYESKKEFTLLIEARDSGSAPFSSFEEIHINISDVNDNFPQFTQEEYRCEVFENSPPSWVCDVLAIDADSGGYGTVQYNITDGNTDNFFTVDSETGILSTTVSLDRETIPEFNLTVEASELNNPRHKDRASVIVVVLDRNDNAPRFSQIFLTVVPEDSPVGHTVIQVTSMDDDTDTNAGINYSIINQSEDIPFDIDFTDGFITVKRPLDREMQDRFVLRVNANDSAWSVSTDITVIIADVNDNKPEFTDQSYAVILPETTDIEVFVMQVVAADADLFKNSEILYVIEPPSDEFWVNASSGEIFTKQPLRIKSLSFDIYHFTVIAFDCGDVPLYSDTTVTVRLEPHNYHPPTFLPIRPLIAVPYHMAVGTEVVQFTAVDQDLNNSSEGIRYVSNGGNASDFFWIQAGNGKVMLNQSLSQSENVFLSLIVTAVDQGHPSLSSQTEITFEITGRNLFPPSFTKPEAVFSVPEDLSVGSVIGRIHAGDRDYGSNGAIMYSINLENPLLPFSVGETSGLLSLIRGLDFEEEGFYHFQIEAVDGGWVSQTGTVNVTVVVMDVNDNPPVFSSSEYSLSVPENTETGTTILEVKAADDDSGVNAQVVYSLIAGHVDKFSVDSGNGAITTLTRFDYEQEQNFEVTIKASNVGARSLFSLAHVVIQILDINEFRPTFTETDFNISVLKNVPVGTVIGRVTATDDDQGPEGEVFYLMFGQNKNMGFEINERSGEIFTTRSLRKQRNSNVDLKVLAKNSGVITGANEDETLVHIAVVDLNEAPMFSSVLYSANVSEDSQVGTSVITVSALDPDSILGLNRVVFSIESGNTNLSFAVDPSSGVISVNSLLDREEWPLYNLTLTAADNGSPPATGTANIMVTVGDVNDNAPTLMFTEAYVEENQPQGTIVARLNASDPDSPPNQGPFTYWLVNPPTDGALYLNPNGVLVTAETTDREQVPLYRVLVAVSDAGNPRQSSTAMFNIKIIDENDNPPLPRNIFIEVKYFGGSFQGGMIGNVHPEDPDESDSFICAIRSGSHNMFTISNGTCELWSAPFQGEATFNITVEATDQLHFPVNNSIFVNYKGFTNASIDSCILFYMSSFSMEEFVSNNYLRFVKALDSLFNLQASKTHVFGIKQIGGEILLLAAVKNYNGRYLSKEVASGISAGHKRLLEVQSNVTISHITSDPCLTSPCQNGATCKKSIFISQDVAVLESDAVIFVSPQKEVFNCTCPAGFAGTLCEADVDECEVNPCENEGTCVNTAGSFYCHCQKGFTGPVCSADVDQCLRVKCQNGGTCVPTKDGYYCLCVPGFEGEKCEQLMDHCKSTPCVQGNCTNLQNGFFCRCPFGVSGVHCEKHSYGFEELSFMEFPPLDRRINLISLEFATVQRDSLLLYNPGGSSSREFFALEILNGSIHLSYDLGSGPMRLQTNKQVADGYFHSVTARRIGNMGSLNVDNCTDVENNGFCFSQSMGSNSARTLDVSSNMTFGGLRTVETILLQPGQIKTHDFVGCIRNIYVNGILLRPSVALASFNILDRCPRVTPSPCLSSPCNNGGTCHDLWSNFLCECRSSFTGNTCAKEMSEGLVLHFNGNEYIEYVIKERFKRDYLLKDLLDDKKGGNMEEQSLINITFKTQDDGVLISVKGQTGYTELKIKDRKPVCIFEDTPSGLLKEFTVDSVVADGVWHVFSLFSVGRNIFLTLDGSLVLNVTDGRMDLTPATVEKIVLGGALIEDSTLQQSGFIGCVRYFNVSGHPLPASGHSVMVDVWPSLSLLQPNCSSQGVCLPSPCPEENTAKKDCLSADCQERWRCRPAVQNRSCICFHNVSNHTCDICASTSESRDGCSEAQHSGPLWIIAVVLPLISILALTVMVAALYKARQKNAKRENENTTFKTEQGADNRGFCFHEKTTTPTDKVTHVPMRADQQRLSMEFYCDASLSSLQPEPQSEPEYYEIGSISSASHSETASLKLGFHNHVDSKKCAKAEPRQWGDLRMFLAGFKKEYSSEERDKSETRHRTMASSNKQVLAEVNAENSQDLPPCHKTKFLQSEYLEPVQCLTFEEISKLNNPLQQRISLQASLRSSSMMEESSESDTDSTFTGAEFDCGQFAFVCDGDFTHERSSLNGNCFRKRGILTLNSLSELDTHSAACQHDTESGLCTLFEQWEKSLNLHLPLSSYAPVFEDIARLPTEPGPSFDMQSDIEEII</sequence>
<keyword evidence="2 13" id="KW-0245">EGF-like domain</keyword>
<dbReference type="InterPro" id="IPR013320">
    <property type="entry name" value="ConA-like_dom_sf"/>
</dbReference>
<feature type="disulfide bond" evidence="13">
    <location>
        <begin position="2136"/>
        <end position="2145"/>
    </location>
</feature>
<feature type="domain" description="Cadherin" evidence="18">
    <location>
        <begin position="1407"/>
        <end position="1510"/>
    </location>
</feature>
<keyword evidence="9 15" id="KW-0472">Membrane</keyword>
<comment type="subcellular location">
    <subcellularLocation>
        <location evidence="1">Membrane</location>
        <topology evidence="1">Single-pass membrane protein</topology>
    </subcellularLocation>
</comment>
<dbReference type="PROSITE" id="PS01186">
    <property type="entry name" value="EGF_2"/>
    <property type="match status" value="3"/>
</dbReference>
<dbReference type="FunFam" id="2.60.40.60:FF:000033">
    <property type="entry name" value="FAT atypical cadherin 1"/>
    <property type="match status" value="1"/>
</dbReference>
<evidence type="ECO:0000259" key="17">
    <source>
        <dbReference type="PROSITE" id="PS50026"/>
    </source>
</evidence>
<feature type="domain" description="Cadherin" evidence="18">
    <location>
        <begin position="989"/>
        <end position="1090"/>
    </location>
</feature>
<dbReference type="Proteomes" id="UP001178508">
    <property type="component" value="Chromosome 10"/>
</dbReference>
<keyword evidence="3 15" id="KW-0812">Transmembrane</keyword>
<dbReference type="InterPro" id="IPR001881">
    <property type="entry name" value="EGF-like_Ca-bd_dom"/>
</dbReference>
<evidence type="ECO:0000256" key="12">
    <source>
        <dbReference type="PROSITE-ProRule" id="PRU00043"/>
    </source>
</evidence>
<dbReference type="SUPFAM" id="SSF57184">
    <property type="entry name" value="Growth factor receptor domain"/>
    <property type="match status" value="1"/>
</dbReference>
<keyword evidence="11" id="KW-0325">Glycoprotein</keyword>
<feature type="disulfide bond" evidence="13">
    <location>
        <begin position="2060"/>
        <end position="2069"/>
    </location>
</feature>
<feature type="disulfide bond" evidence="13">
    <location>
        <begin position="2152"/>
        <end position="2162"/>
    </location>
</feature>
<feature type="domain" description="Cadherin" evidence="18">
    <location>
        <begin position="1196"/>
        <end position="1301"/>
    </location>
</feature>
<dbReference type="InterPro" id="IPR020894">
    <property type="entry name" value="Cadherin_CS"/>
</dbReference>
<dbReference type="SMART" id="SM00181">
    <property type="entry name" value="EGF"/>
    <property type="match status" value="6"/>
</dbReference>
<keyword evidence="4" id="KW-0732">Signal</keyword>
<keyword evidence="5" id="KW-0677">Repeat</keyword>
<dbReference type="Pfam" id="PF00028">
    <property type="entry name" value="Cadherin"/>
    <property type="match status" value="17"/>
</dbReference>
<dbReference type="GO" id="GO:0005886">
    <property type="term" value="C:plasma membrane"/>
    <property type="evidence" value="ECO:0007669"/>
    <property type="project" value="InterPro"/>
</dbReference>
<feature type="domain" description="Cadherin" evidence="18">
    <location>
        <begin position="886"/>
        <end position="989"/>
    </location>
</feature>
<dbReference type="InterPro" id="IPR015919">
    <property type="entry name" value="Cadherin-like_sf"/>
</dbReference>
<name>A0AAV1FX25_XYRNO</name>
<evidence type="ECO:0000259" key="16">
    <source>
        <dbReference type="PROSITE" id="PS50025"/>
    </source>
</evidence>
<feature type="disulfide bond" evidence="13">
    <location>
        <begin position="2098"/>
        <end position="2107"/>
    </location>
</feature>
<feature type="domain" description="Cadherin" evidence="18">
    <location>
        <begin position="578"/>
        <end position="681"/>
    </location>
</feature>
<evidence type="ECO:0000256" key="11">
    <source>
        <dbReference type="ARBA" id="ARBA00023180"/>
    </source>
</evidence>